<dbReference type="InterPro" id="IPR017255">
    <property type="entry name" value="AcTrfase_GNAT_prd"/>
</dbReference>
<dbReference type="CDD" id="cd04301">
    <property type="entry name" value="NAT_SF"/>
    <property type="match status" value="1"/>
</dbReference>
<dbReference type="SUPFAM" id="SSF55729">
    <property type="entry name" value="Acyl-CoA N-acyltransferases (Nat)"/>
    <property type="match status" value="1"/>
</dbReference>
<proteinExistence type="predicted"/>
<dbReference type="PANTHER" id="PTHR43072:SF51">
    <property type="entry name" value="ABC SUPERFAMILY TRANSPORT PROTEIN"/>
    <property type="match status" value="1"/>
</dbReference>
<keyword evidence="2" id="KW-0012">Acyltransferase</keyword>
<feature type="domain" description="N-acetyltransferase" evidence="3">
    <location>
        <begin position="1"/>
        <end position="148"/>
    </location>
</feature>
<accession>A0A345Y4X1</accession>
<dbReference type="Pfam" id="PF00583">
    <property type="entry name" value="Acetyltransf_1"/>
    <property type="match status" value="1"/>
</dbReference>
<gene>
    <name evidence="4" type="ORF">DWG20_05725</name>
</gene>
<evidence type="ECO:0000313" key="5">
    <source>
        <dbReference type="Proteomes" id="UP000254537"/>
    </source>
</evidence>
<dbReference type="Proteomes" id="UP000254537">
    <property type="component" value="Chromosome"/>
</dbReference>
<dbReference type="PROSITE" id="PS51186">
    <property type="entry name" value="GNAT"/>
    <property type="match status" value="1"/>
</dbReference>
<dbReference type="PIRSF" id="PIRSF037663">
    <property type="entry name" value="Acetyltransf_GNAT_prd"/>
    <property type="match status" value="1"/>
</dbReference>
<dbReference type="GO" id="GO:0016747">
    <property type="term" value="F:acyltransferase activity, transferring groups other than amino-acyl groups"/>
    <property type="evidence" value="ECO:0007669"/>
    <property type="project" value="InterPro"/>
</dbReference>
<dbReference type="OrthoDB" id="5525374at2"/>
<dbReference type="EMBL" id="CP031337">
    <property type="protein sequence ID" value="AXK38973.1"/>
    <property type="molecule type" value="Genomic_DNA"/>
</dbReference>
<dbReference type="InterPro" id="IPR016181">
    <property type="entry name" value="Acyl_CoA_acyltransferase"/>
</dbReference>
<keyword evidence="1 4" id="KW-0808">Transferase</keyword>
<dbReference type="InterPro" id="IPR000182">
    <property type="entry name" value="GNAT_dom"/>
</dbReference>
<dbReference type="PANTHER" id="PTHR43072">
    <property type="entry name" value="N-ACETYLTRANSFERASE"/>
    <property type="match status" value="1"/>
</dbReference>
<dbReference type="RefSeq" id="WP_115432908.1">
    <property type="nucleotide sequence ID" value="NZ_CP031337.1"/>
</dbReference>
<organism evidence="4 5">
    <name type="scientific">Crenobacter cavernae</name>
    <dbReference type="NCBI Taxonomy" id="2290923"/>
    <lineage>
        <taxon>Bacteria</taxon>
        <taxon>Pseudomonadati</taxon>
        <taxon>Pseudomonadota</taxon>
        <taxon>Betaproteobacteria</taxon>
        <taxon>Neisseriales</taxon>
        <taxon>Neisseriaceae</taxon>
        <taxon>Crenobacter</taxon>
    </lineage>
</organism>
<reference evidence="4 5" key="1">
    <citation type="submission" date="2018-07" db="EMBL/GenBank/DDBJ databases">
        <title>Crenobacter cavernae sp. nov., isolated from a karst cave.</title>
        <authorList>
            <person name="Zhu H."/>
        </authorList>
    </citation>
    <scope>NUCLEOTIDE SEQUENCE [LARGE SCALE GENOMIC DNA]</scope>
    <source>
        <strain evidence="4 5">K1W11S-77</strain>
    </source>
</reference>
<evidence type="ECO:0000313" key="4">
    <source>
        <dbReference type="EMBL" id="AXK38973.1"/>
    </source>
</evidence>
<evidence type="ECO:0000256" key="1">
    <source>
        <dbReference type="ARBA" id="ARBA00022679"/>
    </source>
</evidence>
<dbReference type="KEGG" id="ccah:DWG20_05725"/>
<evidence type="ECO:0000256" key="2">
    <source>
        <dbReference type="ARBA" id="ARBA00023315"/>
    </source>
</evidence>
<dbReference type="Gene3D" id="3.40.630.30">
    <property type="match status" value="1"/>
</dbReference>
<evidence type="ECO:0000259" key="3">
    <source>
        <dbReference type="PROSITE" id="PS51186"/>
    </source>
</evidence>
<protein>
    <submittedName>
        <fullName evidence="4">N-acetyltransferase</fullName>
    </submittedName>
</protein>
<name>A0A345Y4X1_9NEIS</name>
<sequence>MPIRHPLLADLPAVFAVEQAVFGSHVYPDFFFRQAFDLWRGLFLVADGGDGELDGYIVGATSEEAGVLWIVSLAVRERCRGQGVGRALSAALIAAMRARGATAVQLTVDPGNAGAVALYKTLGFEAVGEEADYFGEGEPRLVMRLALGG</sequence>
<dbReference type="AlphaFoldDB" id="A0A345Y4X1"/>